<feature type="region of interest" description="Disordered" evidence="1">
    <location>
        <begin position="46"/>
        <end position="70"/>
    </location>
</feature>
<evidence type="ECO:0000313" key="3">
    <source>
        <dbReference type="Proteomes" id="UP000186817"/>
    </source>
</evidence>
<accession>A0A1Q9DX95</accession>
<gene>
    <name evidence="2" type="ORF">AK812_SmicGene17605</name>
</gene>
<comment type="caution">
    <text evidence="2">The sequence shown here is derived from an EMBL/GenBank/DDBJ whole genome shotgun (WGS) entry which is preliminary data.</text>
</comment>
<name>A0A1Q9DX95_SYMMI</name>
<organism evidence="2 3">
    <name type="scientific">Symbiodinium microadriaticum</name>
    <name type="common">Dinoflagellate</name>
    <name type="synonym">Zooxanthella microadriatica</name>
    <dbReference type="NCBI Taxonomy" id="2951"/>
    <lineage>
        <taxon>Eukaryota</taxon>
        <taxon>Sar</taxon>
        <taxon>Alveolata</taxon>
        <taxon>Dinophyceae</taxon>
        <taxon>Suessiales</taxon>
        <taxon>Symbiodiniaceae</taxon>
        <taxon>Symbiodinium</taxon>
    </lineage>
</organism>
<evidence type="ECO:0000256" key="1">
    <source>
        <dbReference type="SAM" id="MobiDB-lite"/>
    </source>
</evidence>
<dbReference type="EMBL" id="LSRX01000349">
    <property type="protein sequence ID" value="OLP99787.1"/>
    <property type="molecule type" value="Genomic_DNA"/>
</dbReference>
<sequence>MKVRVNMKVSVCAVEKSPFQDSITQSMSKFELGMDKVLQTVEATATSTKHSSQDGGVARTSAALGRRTGRVPGRRMEVGKFIHKQCRPVVVELSVARVLPSPFPESNRGSSRLIYEGRVKSLSCM</sequence>
<evidence type="ECO:0000313" key="2">
    <source>
        <dbReference type="EMBL" id="OLP99787.1"/>
    </source>
</evidence>
<protein>
    <submittedName>
        <fullName evidence="2">Uncharacterized protein</fullName>
    </submittedName>
</protein>
<dbReference type="AlphaFoldDB" id="A0A1Q9DX95"/>
<dbReference type="OrthoDB" id="10368838at2759"/>
<dbReference type="Proteomes" id="UP000186817">
    <property type="component" value="Unassembled WGS sequence"/>
</dbReference>
<keyword evidence="3" id="KW-1185">Reference proteome</keyword>
<proteinExistence type="predicted"/>
<reference evidence="2 3" key="1">
    <citation type="submission" date="2016-02" db="EMBL/GenBank/DDBJ databases">
        <title>Genome analysis of coral dinoflagellate symbionts highlights evolutionary adaptations to a symbiotic lifestyle.</title>
        <authorList>
            <person name="Aranda M."/>
            <person name="Li Y."/>
            <person name="Liew Y.J."/>
            <person name="Baumgarten S."/>
            <person name="Simakov O."/>
            <person name="Wilson M."/>
            <person name="Piel J."/>
            <person name="Ashoor H."/>
            <person name="Bougouffa S."/>
            <person name="Bajic V.B."/>
            <person name="Ryu T."/>
            <person name="Ravasi T."/>
            <person name="Bayer T."/>
            <person name="Micklem G."/>
            <person name="Kim H."/>
            <person name="Bhak J."/>
            <person name="Lajeunesse T.C."/>
            <person name="Voolstra C.R."/>
        </authorList>
    </citation>
    <scope>NUCLEOTIDE SEQUENCE [LARGE SCALE GENOMIC DNA]</scope>
    <source>
        <strain evidence="2 3">CCMP2467</strain>
    </source>
</reference>